<accession>A0A1I4T143</accession>
<proteinExistence type="inferred from homology"/>
<evidence type="ECO:0000256" key="5">
    <source>
        <dbReference type="ARBA" id="ARBA00022989"/>
    </source>
</evidence>
<evidence type="ECO:0000256" key="1">
    <source>
        <dbReference type="ARBA" id="ARBA00004651"/>
    </source>
</evidence>
<dbReference type="EMBL" id="FOUF01000028">
    <property type="protein sequence ID" value="SFM70300.1"/>
    <property type="molecule type" value="Genomic_DNA"/>
</dbReference>
<organism evidence="11 12">
    <name type="scientific">Nitrosomonas nitrosa</name>
    <dbReference type="NCBI Taxonomy" id="52442"/>
    <lineage>
        <taxon>Bacteria</taxon>
        <taxon>Pseudomonadati</taxon>
        <taxon>Pseudomonadota</taxon>
        <taxon>Betaproteobacteria</taxon>
        <taxon>Nitrosomonadales</taxon>
        <taxon>Nitrosomonadaceae</taxon>
        <taxon>Nitrosomonas</taxon>
    </lineage>
</organism>
<feature type="domain" description="ABC3 transporter permease C-terminal" evidence="8">
    <location>
        <begin position="282"/>
        <end position="405"/>
    </location>
</feature>
<feature type="domain" description="MacB-like periplasmic core" evidence="9">
    <location>
        <begin position="25"/>
        <end position="245"/>
    </location>
</feature>
<evidence type="ECO:0000256" key="2">
    <source>
        <dbReference type="ARBA" id="ARBA00005236"/>
    </source>
</evidence>
<feature type="transmembrane region" description="Helical" evidence="7">
    <location>
        <begin position="323"/>
        <end position="351"/>
    </location>
</feature>
<sequence>MSRSRYYLNETTLAFRNLFRQKRRSIISLAAVIFGIAALILSSGFIQWIFLDFREASIKSQLGHLQITRPGYFAAGSADPYAYLLPESLSKFLTPENTSDQIIAIVPRLNFSGLISHNESTLSFIGEGVDPQEHTFFGDALQITEGQYLSNTLPNHIIAGEGLAHNLGLNVGDRVVLLASTTYGGINAIEVVIRGLFTTVTKSYDDIAIRIPIETARKLLRTESTHRWIVLLKNTEQTDHTLAILRNSLPSNEFEIVPWYALADFYNKTVVLFSKQVLGIKVIIAAIILLSIFNTMSINILERTGEIGTAMALGVKRAGIMRLFINEGIMIGCIGGLIGLIVGLFFAHIISHVGIPMPPPPGMARGYTGEILVTAEIAIESLLLAVATTLVASIFPAWKASRMQIVDALRRNN</sequence>
<keyword evidence="5 7" id="KW-1133">Transmembrane helix</keyword>
<dbReference type="EMBL" id="CAJNAP010000052">
    <property type="protein sequence ID" value="CAE6516523.1"/>
    <property type="molecule type" value="Genomic_DNA"/>
</dbReference>
<evidence type="ECO:0000313" key="12">
    <source>
        <dbReference type="Proteomes" id="UP000199561"/>
    </source>
</evidence>
<dbReference type="InterPro" id="IPR051447">
    <property type="entry name" value="Lipoprotein-release_system"/>
</dbReference>
<keyword evidence="4 7" id="KW-0812">Transmembrane</keyword>
<keyword evidence="3" id="KW-1003">Cell membrane</keyword>
<evidence type="ECO:0000259" key="9">
    <source>
        <dbReference type="Pfam" id="PF12704"/>
    </source>
</evidence>
<gene>
    <name evidence="10" type="ORF">NMYAN_60097</name>
    <name evidence="11" type="ORF">SAMN05421880_1288</name>
</gene>
<evidence type="ECO:0000313" key="10">
    <source>
        <dbReference type="EMBL" id="CAE6516523.1"/>
    </source>
</evidence>
<dbReference type="InterPro" id="IPR025857">
    <property type="entry name" value="MacB_PCD"/>
</dbReference>
<name>A0A1I4T143_9PROT</name>
<dbReference type="PANTHER" id="PTHR30489">
    <property type="entry name" value="LIPOPROTEIN-RELEASING SYSTEM TRANSMEMBRANE PROTEIN LOLE"/>
    <property type="match status" value="1"/>
</dbReference>
<dbReference type="Proteomes" id="UP000601736">
    <property type="component" value="Unassembled WGS sequence"/>
</dbReference>
<dbReference type="GO" id="GO:0098797">
    <property type="term" value="C:plasma membrane protein complex"/>
    <property type="evidence" value="ECO:0007669"/>
    <property type="project" value="TreeGrafter"/>
</dbReference>
<dbReference type="Pfam" id="PF02687">
    <property type="entry name" value="FtsX"/>
    <property type="match status" value="1"/>
</dbReference>
<evidence type="ECO:0000256" key="4">
    <source>
        <dbReference type="ARBA" id="ARBA00022692"/>
    </source>
</evidence>
<reference evidence="10" key="2">
    <citation type="submission" date="2021-02" db="EMBL/GenBank/DDBJ databases">
        <authorList>
            <person name="Han P."/>
        </authorList>
    </citation>
    <scope>NUCLEOTIDE SEQUENCE</scope>
    <source>
        <strain evidence="10">Nitrosomonas nitrosa 18-3D</strain>
    </source>
</reference>
<keyword evidence="6 7" id="KW-0472">Membrane</keyword>
<dbReference type="Proteomes" id="UP000199561">
    <property type="component" value="Unassembled WGS sequence"/>
</dbReference>
<feature type="transmembrane region" description="Helical" evidence="7">
    <location>
        <begin position="26"/>
        <end position="50"/>
    </location>
</feature>
<evidence type="ECO:0000259" key="8">
    <source>
        <dbReference type="Pfam" id="PF02687"/>
    </source>
</evidence>
<feature type="transmembrane region" description="Helical" evidence="7">
    <location>
        <begin position="371"/>
        <end position="395"/>
    </location>
</feature>
<feature type="transmembrane region" description="Helical" evidence="7">
    <location>
        <begin position="278"/>
        <end position="302"/>
    </location>
</feature>
<keyword evidence="12" id="KW-1185">Reference proteome</keyword>
<dbReference type="PANTHER" id="PTHR30489:SF0">
    <property type="entry name" value="LIPOPROTEIN-RELEASING SYSTEM TRANSMEMBRANE PROTEIN LOLE"/>
    <property type="match status" value="1"/>
</dbReference>
<comment type="subcellular location">
    <subcellularLocation>
        <location evidence="1">Cell membrane</location>
        <topology evidence="1">Multi-pass membrane protein</topology>
    </subcellularLocation>
</comment>
<evidence type="ECO:0000313" key="11">
    <source>
        <dbReference type="EMBL" id="SFM70300.1"/>
    </source>
</evidence>
<evidence type="ECO:0000256" key="6">
    <source>
        <dbReference type="ARBA" id="ARBA00023136"/>
    </source>
</evidence>
<protein>
    <submittedName>
        <fullName evidence="11">Putative ABC transport system permease protein</fullName>
    </submittedName>
</protein>
<dbReference type="AlphaFoldDB" id="A0A1I4T143"/>
<evidence type="ECO:0000256" key="7">
    <source>
        <dbReference type="SAM" id="Phobius"/>
    </source>
</evidence>
<evidence type="ECO:0000256" key="3">
    <source>
        <dbReference type="ARBA" id="ARBA00022475"/>
    </source>
</evidence>
<dbReference type="GO" id="GO:0044874">
    <property type="term" value="P:lipoprotein localization to outer membrane"/>
    <property type="evidence" value="ECO:0007669"/>
    <property type="project" value="TreeGrafter"/>
</dbReference>
<dbReference type="STRING" id="52442.SAMN05421880_1288"/>
<comment type="similarity">
    <text evidence="2">Belongs to the ABC-4 integral membrane protein family. LolC/E subfamily.</text>
</comment>
<reference evidence="11 12" key="1">
    <citation type="submission" date="2016-10" db="EMBL/GenBank/DDBJ databases">
        <authorList>
            <person name="de Groot N.N."/>
        </authorList>
    </citation>
    <scope>NUCLEOTIDE SEQUENCE [LARGE SCALE GENOMIC DNA]</scope>
    <source>
        <strain evidence="11 12">Nm146</strain>
    </source>
</reference>
<dbReference type="InterPro" id="IPR003838">
    <property type="entry name" value="ABC3_permease_C"/>
</dbReference>
<dbReference type="Pfam" id="PF12704">
    <property type="entry name" value="MacB_PCD"/>
    <property type="match status" value="1"/>
</dbReference>